<evidence type="ECO:0000313" key="3">
    <source>
        <dbReference type="EMBL" id="TDQ06468.1"/>
    </source>
</evidence>
<dbReference type="Pfam" id="PF13585">
    <property type="entry name" value="CHU_C"/>
    <property type="match status" value="1"/>
</dbReference>
<evidence type="ECO:0000313" key="4">
    <source>
        <dbReference type="Proteomes" id="UP000295620"/>
    </source>
</evidence>
<dbReference type="InterPro" id="IPR022409">
    <property type="entry name" value="PKD/Chitinase_dom"/>
</dbReference>
<dbReference type="PANTHER" id="PTHR46534:SF1">
    <property type="entry name" value="IGGFC-BINDING PROTEIN N-TERMINAL DOMAIN-CONTAINING PROTEIN"/>
    <property type="match status" value="1"/>
</dbReference>
<accession>A0A4R6SSS3</accession>
<dbReference type="NCBIfam" id="TIGR04131">
    <property type="entry name" value="Bac_Flav_CTERM"/>
    <property type="match status" value="1"/>
</dbReference>
<dbReference type="AlphaFoldDB" id="A0A4R6SSS3"/>
<dbReference type="SUPFAM" id="SSF49299">
    <property type="entry name" value="PKD domain"/>
    <property type="match status" value="3"/>
</dbReference>
<dbReference type="InterPro" id="IPR026341">
    <property type="entry name" value="T9SS_type_B"/>
</dbReference>
<dbReference type="PANTHER" id="PTHR46534">
    <property type="entry name" value="IGGFC_BINDING DOMAIN-CONTAINING PROTEIN"/>
    <property type="match status" value="1"/>
</dbReference>
<dbReference type="Pfam" id="PF18911">
    <property type="entry name" value="PKD_4"/>
    <property type="match status" value="3"/>
</dbReference>
<evidence type="ECO:0000259" key="2">
    <source>
        <dbReference type="PROSITE" id="PS50093"/>
    </source>
</evidence>
<feature type="chain" id="PRO_5020296598" evidence="1">
    <location>
        <begin position="22"/>
        <end position="1166"/>
    </location>
</feature>
<keyword evidence="4" id="KW-1185">Reference proteome</keyword>
<comment type="caution">
    <text evidence="3">The sequence shown here is derived from an EMBL/GenBank/DDBJ whole genome shotgun (WGS) entry which is preliminary data.</text>
</comment>
<protein>
    <submittedName>
        <fullName evidence="3">Gliding motility-associated-like protein</fullName>
    </submittedName>
</protein>
<dbReference type="Proteomes" id="UP000295620">
    <property type="component" value="Unassembled WGS sequence"/>
</dbReference>
<name>A0A4R6SSS3_9SPHI</name>
<keyword evidence="1" id="KW-0732">Signal</keyword>
<dbReference type="InterPro" id="IPR035986">
    <property type="entry name" value="PKD_dom_sf"/>
</dbReference>
<dbReference type="PROSITE" id="PS50093">
    <property type="entry name" value="PKD"/>
    <property type="match status" value="3"/>
</dbReference>
<evidence type="ECO:0000256" key="1">
    <source>
        <dbReference type="SAM" id="SignalP"/>
    </source>
</evidence>
<feature type="domain" description="PKD" evidence="2">
    <location>
        <begin position="758"/>
        <end position="816"/>
    </location>
</feature>
<dbReference type="EMBL" id="SNYC01000009">
    <property type="protein sequence ID" value="TDQ06468.1"/>
    <property type="molecule type" value="Genomic_DNA"/>
</dbReference>
<dbReference type="SMART" id="SM00089">
    <property type="entry name" value="PKD"/>
    <property type="match status" value="3"/>
</dbReference>
<dbReference type="InterPro" id="IPR000601">
    <property type="entry name" value="PKD_dom"/>
</dbReference>
<feature type="domain" description="PKD" evidence="2">
    <location>
        <begin position="593"/>
        <end position="624"/>
    </location>
</feature>
<proteinExistence type="predicted"/>
<dbReference type="InterPro" id="IPR035234">
    <property type="entry name" value="IgGFc-bd_N"/>
</dbReference>
<organism evidence="3 4">
    <name type="scientific">Pedobacter metabolipauper</name>
    <dbReference type="NCBI Taxonomy" id="425513"/>
    <lineage>
        <taxon>Bacteria</taxon>
        <taxon>Pseudomonadati</taxon>
        <taxon>Bacteroidota</taxon>
        <taxon>Sphingobacteriia</taxon>
        <taxon>Sphingobacteriales</taxon>
        <taxon>Sphingobacteriaceae</taxon>
        <taxon>Pedobacter</taxon>
    </lineage>
</organism>
<dbReference type="OrthoDB" id="7794186at2"/>
<sequence length="1166" mass="127530">MKKLGLVILLLIYFPFISNLAAQNISNEGIDFWTTFPTHDPSENNRGIQYANIRIYVTSKTTSEVVVSCGSYTSGLTAIPANEAVPFDIPRTDAYISEVQSNAVLSQKGIHIVVTPGKPKVAVYAHIYAGARSAASLILPTESLGQKYYSMNYTQDAAQGGINRNFLTLIATEDNTSLLLHRNNGVVIKIALAKAGEVYQYMPGNTEDLTGTFVEIDPASADNCSKRFAAFSGSTSLTIGCSNSRDPLFQQLYPTTSWGKNYGIVPFKDRTYYIRIIAQEDNTKVQFNGNTIVIAKAGDYYQDNQILTQSLFVTADKKISVAQYSLTQDCTSAIGGDLYGDPEMVMLNPIEFNIKSVTLFSSDRENIIERYINVCMKTSAISSFKINGSAPSNGTWSIIPSKPEYSSIQININEISSTLTASDGFNAIAYGFGDHESYAYSAGTNLAANNYLLISNKTTKIDAQNACLNQASDFKIVLSYKAIKIIWTLDDLAGVEYTPVPQEVPTANGLTYVYLYDKNITFDSIKQHKMVVSAEMPNLDNCLGADVEYEFTFDVYPIPTPKFGAADDACTYAEVIFTESSESNITSRLINKWQWDFGDGEISTEQNPRHIYKNSGSFTIKFSAGLDDGCMSDVIEKLITIKPKITAKFSVSPTGCVNTEVVFLNQSTVEPGATIDTWLWNFGDGETSAEEHPKHKYILDKVYEVTLVTGTDNGCLSLPQKIQVTINKLPLADFVLPEACLKDDAVTFKNLSANTGGGASGLTYLWNFGDPASGAGNTSTQTDGSHKYSSAKLYQVSLTTINPNGCINTITKDFTVNGGKITPALLVMNKSNLCSNREVLVQNNSKVDFGKITRVIFYIDALNKPTEAIVDEDPEEGETYPFLYPAFTTTADQHFTIRMVVFSGTKCFEEISESIVVKSAPIVIFGSIPPICINGGKITINQARETIGIQGTGRYDGPGILADGTFDPAVAGTGNHTLTYTFTATNRCDESKTQTITVYPIPSVTLTRDIYVFIGGQKKMEVSASGSNLTYKWTPSAGLDRDDIPEPLITADDDRVYTLTIQSDQGCSITEKVYLHVLKAIVAPSAFSPNGDGVNDQWVIKYLETYPDASVSVFSRSGERVFYSHGYITPFDGNYKNQPLPVGTYYYIIDPKGGRKTVSGPLTILR</sequence>
<dbReference type="RefSeq" id="WP_133578323.1">
    <property type="nucleotide sequence ID" value="NZ_SNYC01000009.1"/>
</dbReference>
<dbReference type="Gene3D" id="2.60.40.10">
    <property type="entry name" value="Immunoglobulins"/>
    <property type="match status" value="3"/>
</dbReference>
<feature type="domain" description="PKD" evidence="2">
    <location>
        <begin position="644"/>
        <end position="726"/>
    </location>
</feature>
<dbReference type="Pfam" id="PF17517">
    <property type="entry name" value="IgGFc_binding"/>
    <property type="match status" value="1"/>
</dbReference>
<dbReference type="InterPro" id="IPR013783">
    <property type="entry name" value="Ig-like_fold"/>
</dbReference>
<reference evidence="3 4" key="1">
    <citation type="submission" date="2019-03" db="EMBL/GenBank/DDBJ databases">
        <title>Genomic Encyclopedia of Archaeal and Bacterial Type Strains, Phase II (KMG-II): from individual species to whole genera.</title>
        <authorList>
            <person name="Goeker M."/>
        </authorList>
    </citation>
    <scope>NUCLEOTIDE SEQUENCE [LARGE SCALE GENOMIC DNA]</scope>
    <source>
        <strain evidence="3 4">DSM 19035</strain>
    </source>
</reference>
<gene>
    <name evidence="3" type="ORF">ATK78_4538</name>
</gene>
<dbReference type="CDD" id="cd00146">
    <property type="entry name" value="PKD"/>
    <property type="match status" value="3"/>
</dbReference>
<feature type="signal peptide" evidence="1">
    <location>
        <begin position="1"/>
        <end position="21"/>
    </location>
</feature>